<evidence type="ECO:0000256" key="5">
    <source>
        <dbReference type="SAM" id="MobiDB-lite"/>
    </source>
</evidence>
<evidence type="ECO:0000256" key="3">
    <source>
        <dbReference type="ARBA" id="ARBA00022989"/>
    </source>
</evidence>
<dbReference type="PANTHER" id="PTHR43427">
    <property type="entry name" value="CHLORIDE CHANNEL PROTEIN CLC-E"/>
    <property type="match status" value="1"/>
</dbReference>
<dbReference type="GO" id="GO:0015108">
    <property type="term" value="F:chloride transmembrane transporter activity"/>
    <property type="evidence" value="ECO:0007669"/>
    <property type="project" value="InterPro"/>
</dbReference>
<proteinExistence type="predicted"/>
<dbReference type="STRING" id="338966.Ppro_3273"/>
<keyword evidence="2 6" id="KW-0812">Transmembrane</keyword>
<dbReference type="EMBL" id="CP000482">
    <property type="protein sequence ID" value="ABL00866.1"/>
    <property type="molecule type" value="Genomic_DNA"/>
</dbReference>
<dbReference type="InterPro" id="IPR050368">
    <property type="entry name" value="ClC-type_chloride_channel"/>
</dbReference>
<dbReference type="InterPro" id="IPR001807">
    <property type="entry name" value="ClC"/>
</dbReference>
<dbReference type="PROSITE" id="PS51257">
    <property type="entry name" value="PROKAR_LIPOPROTEIN"/>
    <property type="match status" value="1"/>
</dbReference>
<dbReference type="eggNOG" id="COG0038">
    <property type="taxonomic scope" value="Bacteria"/>
</dbReference>
<feature type="transmembrane region" description="Helical" evidence="6">
    <location>
        <begin position="146"/>
        <end position="171"/>
    </location>
</feature>
<dbReference type="SUPFAM" id="SSF81340">
    <property type="entry name" value="Clc chloride channel"/>
    <property type="match status" value="1"/>
</dbReference>
<evidence type="ECO:0000256" key="6">
    <source>
        <dbReference type="SAM" id="Phobius"/>
    </source>
</evidence>
<evidence type="ECO:0000313" key="7">
    <source>
        <dbReference type="EMBL" id="ABL00866.1"/>
    </source>
</evidence>
<feature type="transmembrane region" description="Helical" evidence="6">
    <location>
        <begin position="183"/>
        <end position="201"/>
    </location>
</feature>
<dbReference type="KEGG" id="ppd:Ppro_3273"/>
<organism evidence="7 8">
    <name type="scientific">Pelobacter propionicus (strain DSM 2379 / NBRC 103807 / OttBd1)</name>
    <dbReference type="NCBI Taxonomy" id="338966"/>
    <lineage>
        <taxon>Bacteria</taxon>
        <taxon>Pseudomonadati</taxon>
        <taxon>Thermodesulfobacteriota</taxon>
        <taxon>Desulfuromonadia</taxon>
        <taxon>Desulfuromonadales</taxon>
        <taxon>Desulfuromonadaceae</taxon>
        <taxon>Pelobacter</taxon>
    </lineage>
</organism>
<protein>
    <submittedName>
        <fullName evidence="7">Cl-channel, voltage-gated family protein</fullName>
    </submittedName>
</protein>
<feature type="transmembrane region" description="Helical" evidence="6">
    <location>
        <begin position="20"/>
        <end position="41"/>
    </location>
</feature>
<feature type="compositionally biased region" description="Basic and acidic residues" evidence="5">
    <location>
        <begin position="457"/>
        <end position="481"/>
    </location>
</feature>
<keyword evidence="8" id="KW-1185">Reference proteome</keyword>
<evidence type="ECO:0000256" key="2">
    <source>
        <dbReference type="ARBA" id="ARBA00022692"/>
    </source>
</evidence>
<feature type="transmembrane region" description="Helical" evidence="6">
    <location>
        <begin position="53"/>
        <end position="71"/>
    </location>
</feature>
<sequence length="481" mass="50668">MRPNISEQFTLLASVVKWTCYASIVGILSGCGTTLFLWALAQATRLFALIPDYYLLLPVTLVVCSLFVTRFSPASVCRGTDAIIEAVHQNMGRMPLLSLPIKLIATVVTIAGGGSAGKECPSAQIGAGLASAFGRLMRLDDVDQRKLVICGISAGFATVFGTPIAGALFGVEVLVLGQMMYDVLFPSFVAGIIGFHVASQLGVEYPHLVASAIPRLTGWSFAEMLLLGVWCGLIALLFIEMMKLSKRLFNPCAGNAIPKALLGGTLLALIGKFLSTSYLGLGIDTIEAGLKGTVLPVEAWLVKSVATAITLGSGGSGGVVTPIMFIGASAGNLFASLFNEPQIATFSIIGMAAVLAGAANTPIAASVMAMELFGAGIAPNAAVACMVSFLIVGYRSIYSSQVLGIQKSTSLKVETGKPLSQFRRARVNHREKSLVGLIERGTHRLRDISRHERRTPHKEGRTSIESEGTGKDTGVKQDSGE</sequence>
<evidence type="ECO:0000313" key="8">
    <source>
        <dbReference type="Proteomes" id="UP000006732"/>
    </source>
</evidence>
<feature type="transmembrane region" description="Helical" evidence="6">
    <location>
        <begin position="377"/>
        <end position="397"/>
    </location>
</feature>
<feature type="transmembrane region" description="Helical" evidence="6">
    <location>
        <begin position="221"/>
        <end position="239"/>
    </location>
</feature>
<dbReference type="RefSeq" id="WP_011737083.1">
    <property type="nucleotide sequence ID" value="NC_008609.1"/>
</dbReference>
<accession>A1AU45</accession>
<feature type="region of interest" description="Disordered" evidence="5">
    <location>
        <begin position="445"/>
        <end position="481"/>
    </location>
</feature>
<dbReference type="Gene3D" id="1.10.3080.10">
    <property type="entry name" value="Clc chloride channel"/>
    <property type="match status" value="1"/>
</dbReference>
<dbReference type="InterPro" id="IPR014743">
    <property type="entry name" value="Cl-channel_core"/>
</dbReference>
<reference evidence="7 8" key="1">
    <citation type="submission" date="2006-10" db="EMBL/GenBank/DDBJ databases">
        <title>Complete sequence of chromosome of Pelobacter propionicus DSM 2379.</title>
        <authorList>
            <consortium name="US DOE Joint Genome Institute"/>
            <person name="Copeland A."/>
            <person name="Lucas S."/>
            <person name="Lapidus A."/>
            <person name="Barry K."/>
            <person name="Detter J.C."/>
            <person name="Glavina del Rio T."/>
            <person name="Hammon N."/>
            <person name="Israni S."/>
            <person name="Dalin E."/>
            <person name="Tice H."/>
            <person name="Pitluck S."/>
            <person name="Saunders E."/>
            <person name="Brettin T."/>
            <person name="Bruce D."/>
            <person name="Han C."/>
            <person name="Tapia R."/>
            <person name="Schmutz J."/>
            <person name="Larimer F."/>
            <person name="Land M."/>
            <person name="Hauser L."/>
            <person name="Kyrpides N."/>
            <person name="Kim E."/>
            <person name="Lovley D."/>
            <person name="Richardson P."/>
        </authorList>
    </citation>
    <scope>NUCLEOTIDE SEQUENCE [LARGE SCALE GENOMIC DNA]</scope>
    <source>
        <strain evidence="8">DSM 2379 / NBRC 103807 / OttBd1</strain>
    </source>
</reference>
<dbReference type="OrthoDB" id="9767361at2"/>
<evidence type="ECO:0000256" key="1">
    <source>
        <dbReference type="ARBA" id="ARBA00004141"/>
    </source>
</evidence>
<dbReference type="Pfam" id="PF00654">
    <property type="entry name" value="Voltage_CLC"/>
    <property type="match status" value="1"/>
</dbReference>
<dbReference type="Proteomes" id="UP000006732">
    <property type="component" value="Chromosome"/>
</dbReference>
<keyword evidence="4 6" id="KW-0472">Membrane</keyword>
<feature type="transmembrane region" description="Helical" evidence="6">
    <location>
        <begin position="343"/>
        <end position="365"/>
    </location>
</feature>
<comment type="subcellular location">
    <subcellularLocation>
        <location evidence="1">Membrane</location>
        <topology evidence="1">Multi-pass membrane protein</topology>
    </subcellularLocation>
</comment>
<dbReference type="HOGENOM" id="CLU_015263_1_1_7"/>
<dbReference type="AlphaFoldDB" id="A1AU45"/>
<keyword evidence="3 6" id="KW-1133">Transmembrane helix</keyword>
<dbReference type="PRINTS" id="PR00762">
    <property type="entry name" value="CLCHANNEL"/>
</dbReference>
<evidence type="ECO:0000256" key="4">
    <source>
        <dbReference type="ARBA" id="ARBA00023136"/>
    </source>
</evidence>
<feature type="transmembrane region" description="Helical" evidence="6">
    <location>
        <begin position="301"/>
        <end position="331"/>
    </location>
</feature>
<name>A1AU45_PELPD</name>
<feature type="transmembrane region" description="Helical" evidence="6">
    <location>
        <begin position="260"/>
        <end position="281"/>
    </location>
</feature>
<gene>
    <name evidence="7" type="ordered locus">Ppro_3273</name>
</gene>
<dbReference type="GO" id="GO:0016020">
    <property type="term" value="C:membrane"/>
    <property type="evidence" value="ECO:0007669"/>
    <property type="project" value="UniProtKB-SubCell"/>
</dbReference>
<dbReference type="PANTHER" id="PTHR43427:SF12">
    <property type="entry name" value="CHLORIDE TRANSPORTER"/>
    <property type="match status" value="1"/>
</dbReference>